<dbReference type="InterPro" id="IPR021815">
    <property type="entry name" value="TsiV"/>
</dbReference>
<gene>
    <name evidence="2" type="ORF">BBK91_023540</name>
    <name evidence="1" type="ORF">BBL17_027210</name>
</gene>
<dbReference type="RefSeq" id="WP_015916841.1">
    <property type="nucleotide sequence ID" value="NZ_MBFA02000021.1"/>
</dbReference>
<organism evidence="2 4">
    <name type="scientific">Agrobacterium vitis</name>
    <name type="common">Rhizobium vitis</name>
    <dbReference type="NCBI Taxonomy" id="373"/>
    <lineage>
        <taxon>Bacteria</taxon>
        <taxon>Pseudomonadati</taxon>
        <taxon>Pseudomonadota</taxon>
        <taxon>Alphaproteobacteria</taxon>
        <taxon>Hyphomicrobiales</taxon>
        <taxon>Rhizobiaceae</taxon>
        <taxon>Rhizobium/Agrobacterium group</taxon>
        <taxon>Agrobacterium</taxon>
    </lineage>
</organism>
<evidence type="ECO:0000313" key="1">
    <source>
        <dbReference type="EMBL" id="MUO45460.1"/>
    </source>
</evidence>
<sequence>MADSDTGPRQRCNLSCRKTDIMGKKHLTPEIANELDKVELTHNGFVISRIGFSLELYFLGGERVETRLALCQMLREYHALFADKISHYLKVDANRLTKADGEAYIDYYEEQARSLPPDEAMDTMVFGYPAKIIVDEPAPISIAFTAIGPDPLMTLGRSNICAYFPASFIAEHGYGVLLDIAMRWSSAVDILHGSAGYSVLFEHGSYSGSHALTVLPALKRFPGLDFSDPGKFIVYSEESDGISIKSINWLTVLGDKVATSLGDKTVLREKLGSSCPVHDFDGGIVVQAGDEPQLGDNNRGIVLDDYRRVAKALKSVRFEDYELGMIVLPEPYNSVEETLSWVRRFD</sequence>
<dbReference type="Pfam" id="PF11876">
    <property type="entry name" value="TsiV"/>
    <property type="match status" value="1"/>
</dbReference>
<evidence type="ECO:0000313" key="4">
    <source>
        <dbReference type="Proteomes" id="UP000179536"/>
    </source>
</evidence>
<name>A0ABD6HDH2_AGRVI</name>
<evidence type="ECO:0000313" key="3">
    <source>
        <dbReference type="Proteomes" id="UP000179454"/>
    </source>
</evidence>
<dbReference type="EMBL" id="MBFE02000037">
    <property type="protein sequence ID" value="MUO45460.1"/>
    <property type="molecule type" value="Genomic_DNA"/>
</dbReference>
<comment type="caution">
    <text evidence="2">The sequence shown here is derived from an EMBL/GenBank/DDBJ whole genome shotgun (WGS) entry which is preliminary data.</text>
</comment>
<reference evidence="3 4" key="1">
    <citation type="submission" date="2019-11" db="EMBL/GenBank/DDBJ databases">
        <title>Whole-genome sequencing of Allorhizobium vitis.</title>
        <authorList>
            <person name="Gan H.M."/>
            <person name="Savka M.A."/>
        </authorList>
    </citation>
    <scope>NUCLEOTIDE SEQUENCE [LARGE SCALE GENOMIC DNA]</scope>
    <source>
        <strain evidence="2 4">RF2/1</strain>
        <strain evidence="1 3">T1/7</strain>
    </source>
</reference>
<protein>
    <submittedName>
        <fullName evidence="2">DUF3396 domain-containing protein</fullName>
    </submittedName>
</protein>
<evidence type="ECO:0000313" key="2">
    <source>
        <dbReference type="EMBL" id="MUP12840.1"/>
    </source>
</evidence>
<dbReference type="EMBL" id="MBFA02000021">
    <property type="protein sequence ID" value="MUP12840.1"/>
    <property type="molecule type" value="Genomic_DNA"/>
</dbReference>
<dbReference type="Proteomes" id="UP000179536">
    <property type="component" value="Unassembled WGS sequence"/>
</dbReference>
<keyword evidence="3" id="KW-1185">Reference proteome</keyword>
<proteinExistence type="predicted"/>
<dbReference type="Proteomes" id="UP000179454">
    <property type="component" value="Unassembled WGS sequence"/>
</dbReference>
<accession>A0ABD6HDH2</accession>
<dbReference type="AlphaFoldDB" id="A0ABD6HDH2"/>